<dbReference type="InParanoid" id="M3XVL1"/>
<dbReference type="EMBL" id="AEYP01087251">
    <property type="status" value="NOT_ANNOTATED_CDS"/>
    <property type="molecule type" value="Genomic_DNA"/>
</dbReference>
<dbReference type="Ensembl" id="ENSMPUT00000003175.1">
    <property type="protein sequence ID" value="ENSMPUP00000003111.1"/>
    <property type="gene ID" value="ENSMPUG00000003143.1"/>
</dbReference>
<dbReference type="SUPFAM" id="SSF57196">
    <property type="entry name" value="EGF/Laminin"/>
    <property type="match status" value="1"/>
</dbReference>
<evidence type="ECO:0008006" key="2">
    <source>
        <dbReference type="Google" id="ProtNLM"/>
    </source>
</evidence>
<dbReference type="AlphaFoldDB" id="M3XVL1"/>
<dbReference type="STRING" id="9669.ENSMPUP00000003111"/>
<sequence>NCTSIACIKEDSCEKSVHDFTWICPSGYTGAYCEINIDSHAESELNLVLWLNGWICVDGSGHRFYCSF</sequence>
<reference evidence="1" key="1">
    <citation type="submission" date="2024-06" db="UniProtKB">
        <authorList>
            <consortium name="Ensembl"/>
        </authorList>
    </citation>
    <scope>IDENTIFICATION</scope>
</reference>
<dbReference type="HOGENOM" id="CLU_2800715_0_0_1"/>
<dbReference type="Gene3D" id="2.10.25.10">
    <property type="entry name" value="Laminin"/>
    <property type="match status" value="1"/>
</dbReference>
<organism evidence="1">
    <name type="scientific">Mustela putorius furo</name>
    <name type="common">European domestic ferret</name>
    <name type="synonym">Mustela furo</name>
    <dbReference type="NCBI Taxonomy" id="9669"/>
    <lineage>
        <taxon>Eukaryota</taxon>
        <taxon>Metazoa</taxon>
        <taxon>Chordata</taxon>
        <taxon>Craniata</taxon>
        <taxon>Vertebrata</taxon>
        <taxon>Euteleostomi</taxon>
        <taxon>Mammalia</taxon>
        <taxon>Eutheria</taxon>
        <taxon>Laurasiatheria</taxon>
        <taxon>Carnivora</taxon>
        <taxon>Caniformia</taxon>
        <taxon>Musteloidea</taxon>
        <taxon>Mustelidae</taxon>
        <taxon>Mustelinae</taxon>
        <taxon>Mustela</taxon>
    </lineage>
</organism>
<evidence type="ECO:0000313" key="1">
    <source>
        <dbReference type="Ensembl" id="ENSMPUP00000003111.1"/>
    </source>
</evidence>
<accession>M3XVL1</accession>
<dbReference type="eggNOG" id="KOG1217">
    <property type="taxonomic scope" value="Eukaryota"/>
</dbReference>
<dbReference type="EMBL" id="AEYP01087250">
    <property type="status" value="NOT_ANNOTATED_CDS"/>
    <property type="molecule type" value="Genomic_DNA"/>
</dbReference>
<protein>
    <recommendedName>
        <fullName evidence="2">EGF-like domain-containing protein</fullName>
    </recommendedName>
</protein>
<proteinExistence type="predicted"/>
<name>M3XVL1_MUSPF</name>